<keyword evidence="2" id="KW-1185">Reference proteome</keyword>
<dbReference type="EMBL" id="JRYR02000001">
    <property type="protein sequence ID" value="OHX67388.1"/>
    <property type="molecule type" value="Genomic_DNA"/>
</dbReference>
<organism evidence="1 2">
    <name type="scientific">Flammeovirga pacifica</name>
    <dbReference type="NCBI Taxonomy" id="915059"/>
    <lineage>
        <taxon>Bacteria</taxon>
        <taxon>Pseudomonadati</taxon>
        <taxon>Bacteroidota</taxon>
        <taxon>Cytophagia</taxon>
        <taxon>Cytophagales</taxon>
        <taxon>Flammeovirgaceae</taxon>
        <taxon>Flammeovirga</taxon>
    </lineage>
</organism>
<protein>
    <submittedName>
        <fullName evidence="1">Uncharacterized protein</fullName>
    </submittedName>
</protein>
<dbReference type="Proteomes" id="UP000179797">
    <property type="component" value="Unassembled WGS sequence"/>
</dbReference>
<reference evidence="1 2" key="1">
    <citation type="journal article" date="2012" name="Int. J. Syst. Evol. Microbiol.">
        <title>Flammeovirga pacifica sp. nov., isolated from deep-sea sediment.</title>
        <authorList>
            <person name="Xu H."/>
            <person name="Fu Y."/>
            <person name="Yang N."/>
            <person name="Ding Z."/>
            <person name="Lai Q."/>
            <person name="Zeng R."/>
        </authorList>
    </citation>
    <scope>NUCLEOTIDE SEQUENCE [LARGE SCALE GENOMIC DNA]</scope>
    <source>
        <strain evidence="2">DSM 24597 / LMG 26175 / WPAGA1</strain>
    </source>
</reference>
<evidence type="ECO:0000313" key="2">
    <source>
        <dbReference type="Proteomes" id="UP000179797"/>
    </source>
</evidence>
<comment type="caution">
    <text evidence="1">The sequence shown here is derived from an EMBL/GenBank/DDBJ whole genome shotgun (WGS) entry which is preliminary data.</text>
</comment>
<accession>A0A1S1Z289</accession>
<dbReference type="STRING" id="915059.NH26_14055"/>
<dbReference type="AlphaFoldDB" id="A0A1S1Z289"/>
<proteinExistence type="predicted"/>
<name>A0A1S1Z289_FLAPC</name>
<gene>
    <name evidence="1" type="ORF">NH26_14055</name>
</gene>
<dbReference type="RefSeq" id="WP_044229030.1">
    <property type="nucleotide sequence ID" value="NZ_JRYR02000001.1"/>
</dbReference>
<evidence type="ECO:0000313" key="1">
    <source>
        <dbReference type="EMBL" id="OHX67388.1"/>
    </source>
</evidence>
<sequence>METTPIFLETHPYFLETGLYSWKLKKKQQNRVSKIWGVVSKITPFLESAFQGVNVLIFN</sequence>